<sequence length="436" mass="48863">MLDNLLSLDNISFLLVFIEGFLSFLSPCVIPLIPIYMSYLAGNAKQTDEEGRITYKQTAVFIHTIFFVLGISFAFFLLGMTFTALGTFFKTNQLLFTRIGGILIIALGLYQVGLLDIKFLHKERKLRLNLINRQMNPLAAFIMGFTFSFAWTPCVGPALSSVLILASGAKSSLIGNLLVLIYAVGFIIPFLLLGLFTSQVLNFLKSKQKLLKYTVKIGGVILILIGIMTFTGWMNGISKYLNKISQPLGSKQEEQNEDTISDKEISKDDNSNDDNSPNNTSEEKEKFPAIDFTLKDQYGNEHTLSDYKGKVVFLNFWATWCNPCLREMPDIEKIYKQYGKNQEEVIILAVANPSSDEYPNNADVSKDEIIAFLDENGYTFPVVFDETGNLLSEYLISAFPTTFLIDKEGNISGYAPGMLTKDMMDNVIEQTLNSTQ</sequence>
<dbReference type="Pfam" id="PF02683">
    <property type="entry name" value="DsbD_TM"/>
    <property type="match status" value="1"/>
</dbReference>
<comment type="similarity">
    <text evidence="2">Belongs to the DsbD family.</text>
</comment>
<dbReference type="Pfam" id="PF00578">
    <property type="entry name" value="AhpC-TSA"/>
    <property type="match status" value="1"/>
</dbReference>
<evidence type="ECO:0000256" key="5">
    <source>
        <dbReference type="ARBA" id="ARBA00022989"/>
    </source>
</evidence>
<dbReference type="SUPFAM" id="SSF52833">
    <property type="entry name" value="Thioredoxin-like"/>
    <property type="match status" value="1"/>
</dbReference>
<dbReference type="RefSeq" id="WP_058257239.1">
    <property type="nucleotide sequence ID" value="NZ_DUPS01000031.1"/>
</dbReference>
<dbReference type="AlphaFoldDB" id="A0A0K8J2R9"/>
<dbReference type="PANTHER" id="PTHR31272:SF4">
    <property type="entry name" value="CYTOCHROME C-TYPE BIOGENESIS PROTEIN HI_1454-RELATED"/>
    <property type="match status" value="1"/>
</dbReference>
<evidence type="ECO:0000313" key="11">
    <source>
        <dbReference type="Proteomes" id="UP000196053"/>
    </source>
</evidence>
<evidence type="ECO:0000256" key="6">
    <source>
        <dbReference type="ARBA" id="ARBA00023136"/>
    </source>
</evidence>
<keyword evidence="11" id="KW-1185">Reference proteome</keyword>
<dbReference type="KEGG" id="hsd:SD1D_0254"/>
<proteinExistence type="inferred from homology"/>
<dbReference type="Proteomes" id="UP000196053">
    <property type="component" value="Chromosome I"/>
</dbReference>
<feature type="compositionally biased region" description="Basic and acidic residues" evidence="7">
    <location>
        <begin position="260"/>
        <end position="270"/>
    </location>
</feature>
<evidence type="ECO:0000256" key="2">
    <source>
        <dbReference type="ARBA" id="ARBA00006143"/>
    </source>
</evidence>
<evidence type="ECO:0000256" key="7">
    <source>
        <dbReference type="SAM" id="MobiDB-lite"/>
    </source>
</evidence>
<accession>A0A0K8J2R9</accession>
<evidence type="ECO:0000256" key="1">
    <source>
        <dbReference type="ARBA" id="ARBA00004651"/>
    </source>
</evidence>
<dbReference type="Gene3D" id="3.40.30.10">
    <property type="entry name" value="Glutaredoxin"/>
    <property type="match status" value="1"/>
</dbReference>
<name>A0A0K8J2R9_9FIRM</name>
<feature type="domain" description="Thioredoxin" evidence="9">
    <location>
        <begin position="283"/>
        <end position="433"/>
    </location>
</feature>
<dbReference type="GO" id="GO:0017004">
    <property type="term" value="P:cytochrome complex assembly"/>
    <property type="evidence" value="ECO:0007669"/>
    <property type="project" value="InterPro"/>
</dbReference>
<dbReference type="InterPro" id="IPR036249">
    <property type="entry name" value="Thioredoxin-like_sf"/>
</dbReference>
<evidence type="ECO:0000256" key="4">
    <source>
        <dbReference type="ARBA" id="ARBA00022692"/>
    </source>
</evidence>
<dbReference type="OrthoDB" id="9809733at2"/>
<feature type="transmembrane region" description="Helical" evidence="8">
    <location>
        <begin position="12"/>
        <end position="39"/>
    </location>
</feature>
<evidence type="ECO:0000256" key="3">
    <source>
        <dbReference type="ARBA" id="ARBA00022475"/>
    </source>
</evidence>
<feature type="transmembrane region" description="Helical" evidence="8">
    <location>
        <begin position="138"/>
        <end position="165"/>
    </location>
</feature>
<reference evidence="11" key="1">
    <citation type="submission" date="2015-09" db="EMBL/GenBank/DDBJ databases">
        <authorList>
            <person name="Wibberg D."/>
        </authorList>
    </citation>
    <scope>NUCLEOTIDE SEQUENCE [LARGE SCALE GENOMIC DNA]</scope>
    <source>
        <strain evidence="11">SD1D</strain>
    </source>
</reference>
<keyword evidence="4 8" id="KW-0812">Transmembrane</keyword>
<evidence type="ECO:0000256" key="8">
    <source>
        <dbReference type="SAM" id="Phobius"/>
    </source>
</evidence>
<keyword evidence="6 8" id="KW-0472">Membrane</keyword>
<keyword evidence="3" id="KW-1003">Cell membrane</keyword>
<organism evidence="10 11">
    <name type="scientific">Herbinix luporum</name>
    <dbReference type="NCBI Taxonomy" id="1679721"/>
    <lineage>
        <taxon>Bacteria</taxon>
        <taxon>Bacillati</taxon>
        <taxon>Bacillota</taxon>
        <taxon>Clostridia</taxon>
        <taxon>Lachnospirales</taxon>
        <taxon>Lachnospiraceae</taxon>
        <taxon>Herbinix</taxon>
    </lineage>
</organism>
<protein>
    <recommendedName>
        <fullName evidence="9">Thioredoxin domain-containing protein</fullName>
    </recommendedName>
</protein>
<dbReference type="PANTHER" id="PTHR31272">
    <property type="entry name" value="CYTOCHROME C-TYPE BIOGENESIS PROTEIN HI_1454-RELATED"/>
    <property type="match status" value="1"/>
</dbReference>
<dbReference type="GO" id="GO:0005886">
    <property type="term" value="C:plasma membrane"/>
    <property type="evidence" value="ECO:0007669"/>
    <property type="project" value="UniProtKB-SubCell"/>
</dbReference>
<dbReference type="InterPro" id="IPR051790">
    <property type="entry name" value="Cytochrome_c-biogenesis_DsbD"/>
</dbReference>
<dbReference type="InterPro" id="IPR003834">
    <property type="entry name" value="Cyt_c_assmbl_TM_dom"/>
</dbReference>
<feature type="region of interest" description="Disordered" evidence="7">
    <location>
        <begin position="251"/>
        <end position="286"/>
    </location>
</feature>
<dbReference type="InterPro" id="IPR013766">
    <property type="entry name" value="Thioredoxin_domain"/>
</dbReference>
<keyword evidence="5 8" id="KW-1133">Transmembrane helix</keyword>
<feature type="transmembrane region" description="Helical" evidence="8">
    <location>
        <begin position="213"/>
        <end position="234"/>
    </location>
</feature>
<feature type="transmembrane region" description="Helical" evidence="8">
    <location>
        <begin position="177"/>
        <end position="201"/>
    </location>
</feature>
<evidence type="ECO:0000259" key="9">
    <source>
        <dbReference type="PROSITE" id="PS51352"/>
    </source>
</evidence>
<dbReference type="CDD" id="cd02966">
    <property type="entry name" value="TlpA_like_family"/>
    <property type="match status" value="1"/>
</dbReference>
<dbReference type="GO" id="GO:0016491">
    <property type="term" value="F:oxidoreductase activity"/>
    <property type="evidence" value="ECO:0007669"/>
    <property type="project" value="InterPro"/>
</dbReference>
<dbReference type="GO" id="GO:0016209">
    <property type="term" value="F:antioxidant activity"/>
    <property type="evidence" value="ECO:0007669"/>
    <property type="project" value="InterPro"/>
</dbReference>
<dbReference type="InterPro" id="IPR000866">
    <property type="entry name" value="AhpC/TSA"/>
</dbReference>
<feature type="transmembrane region" description="Helical" evidence="8">
    <location>
        <begin position="95"/>
        <end position="117"/>
    </location>
</feature>
<gene>
    <name evidence="10" type="ORF">SD1D_0254</name>
</gene>
<dbReference type="PROSITE" id="PS51352">
    <property type="entry name" value="THIOREDOXIN_2"/>
    <property type="match status" value="1"/>
</dbReference>
<feature type="transmembrane region" description="Helical" evidence="8">
    <location>
        <begin position="60"/>
        <end position="89"/>
    </location>
</feature>
<dbReference type="EMBL" id="LN879430">
    <property type="protein sequence ID" value="CUH91807.1"/>
    <property type="molecule type" value="Genomic_DNA"/>
</dbReference>
<evidence type="ECO:0000313" key="10">
    <source>
        <dbReference type="EMBL" id="CUH91807.1"/>
    </source>
</evidence>
<comment type="subcellular location">
    <subcellularLocation>
        <location evidence="1">Cell membrane</location>
        <topology evidence="1">Multi-pass membrane protein</topology>
    </subcellularLocation>
</comment>